<evidence type="ECO:0000256" key="4">
    <source>
        <dbReference type="ARBA" id="ARBA00022737"/>
    </source>
</evidence>
<keyword evidence="4" id="KW-0677">Repeat</keyword>
<dbReference type="RefSeq" id="WP_090629299.1">
    <property type="nucleotide sequence ID" value="NZ_CVRB01000001.1"/>
</dbReference>
<keyword evidence="13" id="KW-1185">Reference proteome</keyword>
<evidence type="ECO:0000256" key="9">
    <source>
        <dbReference type="SAM" id="SignalP"/>
    </source>
</evidence>
<dbReference type="GO" id="GO:0008932">
    <property type="term" value="F:lytic endotransglycosylase activity"/>
    <property type="evidence" value="ECO:0007669"/>
    <property type="project" value="TreeGrafter"/>
</dbReference>
<evidence type="ECO:0000256" key="1">
    <source>
        <dbReference type="ARBA" id="ARBA00007074"/>
    </source>
</evidence>
<feature type="chain" id="PRO_5038640603" evidence="9">
    <location>
        <begin position="23"/>
        <end position="413"/>
    </location>
</feature>
<dbReference type="EMBL" id="CVRB01000001">
    <property type="protein sequence ID" value="CRK80162.1"/>
    <property type="molecule type" value="Genomic_DNA"/>
</dbReference>
<feature type="domain" description="LysM" evidence="10">
    <location>
        <begin position="167"/>
        <end position="210"/>
    </location>
</feature>
<evidence type="ECO:0000256" key="3">
    <source>
        <dbReference type="ARBA" id="ARBA00022729"/>
    </source>
</evidence>
<dbReference type="PROSITE" id="PS51782">
    <property type="entry name" value="LYSM"/>
    <property type="match status" value="4"/>
</dbReference>
<dbReference type="Gene3D" id="3.90.1720.10">
    <property type="entry name" value="endopeptidase domain like (from Nostoc punctiforme)"/>
    <property type="match status" value="1"/>
</dbReference>
<organism evidence="12 13">
    <name type="scientific">Neobacillus massiliamazoniensis</name>
    <dbReference type="NCBI Taxonomy" id="1499688"/>
    <lineage>
        <taxon>Bacteria</taxon>
        <taxon>Bacillati</taxon>
        <taxon>Bacillota</taxon>
        <taxon>Bacilli</taxon>
        <taxon>Bacillales</taxon>
        <taxon>Bacillaceae</taxon>
        <taxon>Neobacillus</taxon>
    </lineage>
</organism>
<dbReference type="InterPro" id="IPR000064">
    <property type="entry name" value="NLP_P60_dom"/>
</dbReference>
<dbReference type="PANTHER" id="PTHR33734:SF22">
    <property type="entry name" value="MEMBRANE-BOUND LYTIC MUREIN TRANSGLYCOSYLASE D"/>
    <property type="match status" value="1"/>
</dbReference>
<keyword evidence="3 9" id="KW-0732">Signal</keyword>
<feature type="signal peptide" evidence="9">
    <location>
        <begin position="1"/>
        <end position="22"/>
    </location>
</feature>
<dbReference type="OrthoDB" id="9813368at2"/>
<dbReference type="InterPro" id="IPR038765">
    <property type="entry name" value="Papain-like_cys_pep_sf"/>
</dbReference>
<dbReference type="AlphaFoldDB" id="A0A0U1NQZ5"/>
<name>A0A0U1NQZ5_9BACI</name>
<dbReference type="GO" id="GO:0071555">
    <property type="term" value="P:cell wall organization"/>
    <property type="evidence" value="ECO:0007669"/>
    <property type="project" value="UniProtKB-KW"/>
</dbReference>
<dbReference type="SMART" id="SM00257">
    <property type="entry name" value="LysM"/>
    <property type="match status" value="4"/>
</dbReference>
<feature type="domain" description="NlpC/P60" evidence="11">
    <location>
        <begin position="293"/>
        <end position="413"/>
    </location>
</feature>
<evidence type="ECO:0000256" key="5">
    <source>
        <dbReference type="ARBA" id="ARBA00022801"/>
    </source>
</evidence>
<keyword evidence="6" id="KW-0788">Thiol protease</keyword>
<keyword evidence="5" id="KW-0378">Hydrolase</keyword>
<dbReference type="CDD" id="cd00118">
    <property type="entry name" value="LysM"/>
    <property type="match status" value="4"/>
</dbReference>
<sequence length="413" mass="43248" precursor="true">MKKKVVSAVATVAILSSTYAGAASASTYTVQKGDTLSQIAKNFQTSVQDIKKLNNLGSDLIRVNQVLQIGSSSTPGLVPPAAPPAVPPAASAASVYTIVSGDTLSGIAYKFGIKLSDLMQWNNLNSSLIFPGTQLKVANNGDAPPAVPTSPGGSGGSSASDSSGTVANYVIQSGDTLGALALKFGCTVNDLKQQNQLISDMIYVGQTLKVSGGSVPVTAPPTPAPPAPPAAPSEVTNYVVQNGDTLGRIAAQFGVTVSSIKRQNNLVSDLIYVGQKLQIAGQSVPTTGQPGTSNLATDVIREAKAVMGVPYVWGGSSMKGFDCSGFIYYVFNKAGFSTSRTTAEGFYSRSHYVDQPQPGDLVFFQNTYKKGISHVGIYLGDNQFIHADENRGIAISSLTGYFKNHFEGFKRFY</sequence>
<dbReference type="SUPFAM" id="SSF54001">
    <property type="entry name" value="Cysteine proteinases"/>
    <property type="match status" value="1"/>
</dbReference>
<evidence type="ECO:0000313" key="13">
    <source>
        <dbReference type="Proteomes" id="UP000199087"/>
    </source>
</evidence>
<feature type="region of interest" description="Disordered" evidence="8">
    <location>
        <begin position="140"/>
        <end position="161"/>
    </location>
</feature>
<evidence type="ECO:0000256" key="6">
    <source>
        <dbReference type="ARBA" id="ARBA00022807"/>
    </source>
</evidence>
<dbReference type="PROSITE" id="PS51935">
    <property type="entry name" value="NLPC_P60"/>
    <property type="match status" value="1"/>
</dbReference>
<dbReference type="InterPro" id="IPR036779">
    <property type="entry name" value="LysM_dom_sf"/>
</dbReference>
<dbReference type="PANTHER" id="PTHR33734">
    <property type="entry name" value="LYSM DOMAIN-CONTAINING GPI-ANCHORED PROTEIN 2"/>
    <property type="match status" value="1"/>
</dbReference>
<evidence type="ECO:0000259" key="10">
    <source>
        <dbReference type="PROSITE" id="PS51782"/>
    </source>
</evidence>
<dbReference type="Gene3D" id="3.10.350.10">
    <property type="entry name" value="LysM domain"/>
    <property type="match status" value="4"/>
</dbReference>
<protein>
    <submittedName>
        <fullName evidence="12">NLP/P60 protein</fullName>
    </submittedName>
</protein>
<dbReference type="GO" id="GO:0008234">
    <property type="term" value="F:cysteine-type peptidase activity"/>
    <property type="evidence" value="ECO:0007669"/>
    <property type="project" value="UniProtKB-KW"/>
</dbReference>
<evidence type="ECO:0000259" key="11">
    <source>
        <dbReference type="PROSITE" id="PS51935"/>
    </source>
</evidence>
<reference evidence="13" key="1">
    <citation type="submission" date="2015-05" db="EMBL/GenBank/DDBJ databases">
        <authorList>
            <person name="Urmite Genomes"/>
        </authorList>
    </citation>
    <scope>NUCLEOTIDE SEQUENCE [LARGE SCALE GENOMIC DNA]</scope>
    <source>
        <strain evidence="13">LF1</strain>
    </source>
</reference>
<proteinExistence type="inferred from homology"/>
<evidence type="ECO:0000256" key="7">
    <source>
        <dbReference type="ARBA" id="ARBA00023316"/>
    </source>
</evidence>
<evidence type="ECO:0000256" key="2">
    <source>
        <dbReference type="ARBA" id="ARBA00022670"/>
    </source>
</evidence>
<feature type="domain" description="LysM" evidence="10">
    <location>
        <begin position="26"/>
        <end position="69"/>
    </location>
</feature>
<dbReference type="GO" id="GO:0006508">
    <property type="term" value="P:proteolysis"/>
    <property type="evidence" value="ECO:0007669"/>
    <property type="project" value="UniProtKB-KW"/>
</dbReference>
<feature type="domain" description="LysM" evidence="10">
    <location>
        <begin position="236"/>
        <end position="279"/>
    </location>
</feature>
<evidence type="ECO:0000313" key="12">
    <source>
        <dbReference type="EMBL" id="CRK80162.1"/>
    </source>
</evidence>
<keyword evidence="7" id="KW-0961">Cell wall biogenesis/degradation</keyword>
<keyword evidence="2" id="KW-0645">Protease</keyword>
<accession>A0A0U1NQZ5</accession>
<dbReference type="Proteomes" id="UP000199087">
    <property type="component" value="Unassembled WGS sequence"/>
</dbReference>
<comment type="similarity">
    <text evidence="1">Belongs to the peptidase C40 family.</text>
</comment>
<gene>
    <name evidence="12" type="ORF">BN000_00042</name>
</gene>
<dbReference type="SUPFAM" id="SSF54106">
    <property type="entry name" value="LysM domain"/>
    <property type="match status" value="4"/>
</dbReference>
<evidence type="ECO:0000256" key="8">
    <source>
        <dbReference type="SAM" id="MobiDB-lite"/>
    </source>
</evidence>
<dbReference type="STRING" id="1499688.BN000_00042"/>
<dbReference type="InterPro" id="IPR018392">
    <property type="entry name" value="LysM"/>
</dbReference>
<dbReference type="Pfam" id="PF01476">
    <property type="entry name" value="LysM"/>
    <property type="match status" value="4"/>
</dbReference>
<feature type="domain" description="LysM" evidence="10">
    <location>
        <begin position="94"/>
        <end position="137"/>
    </location>
</feature>
<dbReference type="Pfam" id="PF00877">
    <property type="entry name" value="NLPC_P60"/>
    <property type="match status" value="1"/>
</dbReference>